<accession>A0A5A7U471</accession>
<dbReference type="EMBL" id="SSTE01011930">
    <property type="protein sequence ID" value="KAA0050080.1"/>
    <property type="molecule type" value="Genomic_DNA"/>
</dbReference>
<dbReference type="AlphaFoldDB" id="A0A5A7U471"/>
<comment type="caution">
    <text evidence="2">The sequence shown here is derived from an EMBL/GenBank/DDBJ whole genome shotgun (WGS) entry which is preliminary data.</text>
</comment>
<organism evidence="2 3">
    <name type="scientific">Cucumis melo var. makuwa</name>
    <name type="common">Oriental melon</name>
    <dbReference type="NCBI Taxonomy" id="1194695"/>
    <lineage>
        <taxon>Eukaryota</taxon>
        <taxon>Viridiplantae</taxon>
        <taxon>Streptophyta</taxon>
        <taxon>Embryophyta</taxon>
        <taxon>Tracheophyta</taxon>
        <taxon>Spermatophyta</taxon>
        <taxon>Magnoliopsida</taxon>
        <taxon>eudicotyledons</taxon>
        <taxon>Gunneridae</taxon>
        <taxon>Pentapetalae</taxon>
        <taxon>rosids</taxon>
        <taxon>fabids</taxon>
        <taxon>Cucurbitales</taxon>
        <taxon>Cucurbitaceae</taxon>
        <taxon>Benincaseae</taxon>
        <taxon>Cucumis</taxon>
    </lineage>
</organism>
<keyword evidence="1" id="KW-0732">Signal</keyword>
<feature type="signal peptide" evidence="1">
    <location>
        <begin position="1"/>
        <end position="24"/>
    </location>
</feature>
<evidence type="ECO:0000313" key="2">
    <source>
        <dbReference type="EMBL" id="KAA0050080.1"/>
    </source>
</evidence>
<evidence type="ECO:0008006" key="4">
    <source>
        <dbReference type="Google" id="ProtNLM"/>
    </source>
</evidence>
<evidence type="ECO:0000313" key="3">
    <source>
        <dbReference type="Proteomes" id="UP000321393"/>
    </source>
</evidence>
<reference evidence="2 3" key="1">
    <citation type="submission" date="2019-08" db="EMBL/GenBank/DDBJ databases">
        <title>Draft genome sequences of two oriental melons (Cucumis melo L. var makuwa).</title>
        <authorList>
            <person name="Kwon S.-Y."/>
        </authorList>
    </citation>
    <scope>NUCLEOTIDE SEQUENCE [LARGE SCALE GENOMIC DNA]</scope>
    <source>
        <strain evidence="3">cv. SW 3</strain>
        <tissue evidence="2">Leaf</tissue>
    </source>
</reference>
<sequence>MAASMKVPLIFLVCIAILTLPVMARTVTTLDQFVMKDFASVNCTVFTFEATKCMIDVMKNSMPPHPSCCRAILKLNDCNPEAYKDVPSADKELVKKICALWGV</sequence>
<dbReference type="Proteomes" id="UP000321393">
    <property type="component" value="Unassembled WGS sequence"/>
</dbReference>
<protein>
    <recommendedName>
        <fullName evidence="4">Prolamin-like domain-containing protein</fullName>
    </recommendedName>
</protein>
<feature type="chain" id="PRO_5022987149" description="Prolamin-like domain-containing protein" evidence="1">
    <location>
        <begin position="25"/>
        <end position="103"/>
    </location>
</feature>
<gene>
    <name evidence="2" type="ORF">E6C27_scaffold675G00640</name>
</gene>
<proteinExistence type="predicted"/>
<evidence type="ECO:0000256" key="1">
    <source>
        <dbReference type="SAM" id="SignalP"/>
    </source>
</evidence>
<name>A0A5A7U471_CUCMM</name>